<evidence type="ECO:0000313" key="5">
    <source>
        <dbReference type="Proteomes" id="UP000616724"/>
    </source>
</evidence>
<dbReference type="PROSITE" id="PS50977">
    <property type="entry name" value="HTH_TETR_2"/>
    <property type="match status" value="1"/>
</dbReference>
<feature type="domain" description="HTH tetR-type" evidence="3">
    <location>
        <begin position="21"/>
        <end position="81"/>
    </location>
</feature>
<dbReference type="EMBL" id="BOOH01000023">
    <property type="protein sequence ID" value="GIH77067.1"/>
    <property type="molecule type" value="Genomic_DNA"/>
</dbReference>
<keyword evidence="1 2" id="KW-0238">DNA-binding</keyword>
<name>A0A8J3RNL8_9ACTN</name>
<comment type="caution">
    <text evidence="4">The sequence shown here is derived from an EMBL/GenBank/DDBJ whole genome shotgun (WGS) entry which is preliminary data.</text>
</comment>
<dbReference type="AlphaFoldDB" id="A0A8J3RNL8"/>
<evidence type="ECO:0000256" key="2">
    <source>
        <dbReference type="PROSITE-ProRule" id="PRU00335"/>
    </source>
</evidence>
<dbReference type="GO" id="GO:0003700">
    <property type="term" value="F:DNA-binding transcription factor activity"/>
    <property type="evidence" value="ECO:0007669"/>
    <property type="project" value="TreeGrafter"/>
</dbReference>
<sequence>MTSSTSSARPYRGMPAEQRRAQRRAALLEAGLEVLGRHGWAAATVRGVCKQAGLNDRYFYESFTDLDALLLAVVDDQAARGTAVILAAASAAPHRLRARARAVVEAIVDFLSADPRRGRVLAHEFSAHPLLQQRRRRIIRTLAAIFTAQVHELLDEVPLSATDLHLTALTVTAGLWDLLTDWFRGDLDTGRDHLIDYVVAFLLTTTELAPALQHRLQ</sequence>
<dbReference type="InterPro" id="IPR050109">
    <property type="entry name" value="HTH-type_TetR-like_transc_reg"/>
</dbReference>
<dbReference type="InterPro" id="IPR009057">
    <property type="entry name" value="Homeodomain-like_sf"/>
</dbReference>
<dbReference type="Pfam" id="PF00440">
    <property type="entry name" value="TetR_N"/>
    <property type="match status" value="1"/>
</dbReference>
<keyword evidence="5" id="KW-1185">Reference proteome</keyword>
<dbReference type="InterPro" id="IPR001647">
    <property type="entry name" value="HTH_TetR"/>
</dbReference>
<gene>
    <name evidence="4" type="ORF">Plo01_34960</name>
</gene>
<dbReference type="Proteomes" id="UP000616724">
    <property type="component" value="Unassembled WGS sequence"/>
</dbReference>
<reference evidence="4 5" key="1">
    <citation type="submission" date="2021-01" db="EMBL/GenBank/DDBJ databases">
        <title>Whole genome shotgun sequence of Planobispora longispora NBRC 13918.</title>
        <authorList>
            <person name="Komaki H."/>
            <person name="Tamura T."/>
        </authorList>
    </citation>
    <scope>NUCLEOTIDE SEQUENCE [LARGE SCALE GENOMIC DNA]</scope>
    <source>
        <strain evidence="4 5">NBRC 13918</strain>
    </source>
</reference>
<dbReference type="SUPFAM" id="SSF46689">
    <property type="entry name" value="Homeodomain-like"/>
    <property type="match status" value="1"/>
</dbReference>
<dbReference type="PANTHER" id="PTHR30055:SF209">
    <property type="entry name" value="POSSIBLE TRANSCRIPTIONAL REGULATORY PROTEIN (PROBABLY TETR-FAMILY)"/>
    <property type="match status" value="1"/>
</dbReference>
<feature type="DNA-binding region" description="H-T-H motif" evidence="2">
    <location>
        <begin position="44"/>
        <end position="63"/>
    </location>
</feature>
<evidence type="ECO:0000313" key="4">
    <source>
        <dbReference type="EMBL" id="GIH77067.1"/>
    </source>
</evidence>
<dbReference type="Gene3D" id="1.10.357.10">
    <property type="entry name" value="Tetracycline Repressor, domain 2"/>
    <property type="match status" value="1"/>
</dbReference>
<dbReference type="GO" id="GO:0000976">
    <property type="term" value="F:transcription cis-regulatory region binding"/>
    <property type="evidence" value="ECO:0007669"/>
    <property type="project" value="TreeGrafter"/>
</dbReference>
<evidence type="ECO:0000259" key="3">
    <source>
        <dbReference type="PROSITE" id="PS50977"/>
    </source>
</evidence>
<accession>A0A8J3RNL8</accession>
<evidence type="ECO:0000256" key="1">
    <source>
        <dbReference type="ARBA" id="ARBA00023125"/>
    </source>
</evidence>
<protein>
    <submittedName>
        <fullName evidence="4">Putative transcriptional regulator, TetR family protein</fullName>
    </submittedName>
</protein>
<dbReference type="SUPFAM" id="SSF48498">
    <property type="entry name" value="Tetracyclin repressor-like, C-terminal domain"/>
    <property type="match status" value="1"/>
</dbReference>
<organism evidence="4 5">
    <name type="scientific">Planobispora longispora</name>
    <dbReference type="NCBI Taxonomy" id="28887"/>
    <lineage>
        <taxon>Bacteria</taxon>
        <taxon>Bacillati</taxon>
        <taxon>Actinomycetota</taxon>
        <taxon>Actinomycetes</taxon>
        <taxon>Streptosporangiales</taxon>
        <taxon>Streptosporangiaceae</taxon>
        <taxon>Planobispora</taxon>
    </lineage>
</organism>
<proteinExistence type="predicted"/>
<dbReference type="InterPro" id="IPR036271">
    <property type="entry name" value="Tet_transcr_reg_TetR-rel_C_sf"/>
</dbReference>
<dbReference type="PANTHER" id="PTHR30055">
    <property type="entry name" value="HTH-TYPE TRANSCRIPTIONAL REGULATOR RUTR"/>
    <property type="match status" value="1"/>
</dbReference>
<dbReference type="RefSeq" id="WP_203891618.1">
    <property type="nucleotide sequence ID" value="NZ_BOOH01000023.1"/>
</dbReference>